<sequence length="273" mass="29982">MEGGGDALPADLRELAGKVGRRPPAGLLRGFRAEPAPAPPSPLPAPHIHPVEPSSLSPHQAYLRAVDVKILQQLVAVNEGIEAVKWLLEEKSTLTSRCSSLTSSQYSLAGSQTASRRGSWDSLQDPPDKLDSISIGSYLDTLADDMDEYSQNATELPRALGRADQDWGRMDPERGFMKQEKGRVEHEWPHTDLSPDRSCPDLQRFAKEPQVANGYSGKEPKSGPGERLGKGNVGGKARKAKADLENCKLNSELHLEYDAHWLWLQSQDDVTFL</sequence>
<feature type="non-terminal residue" evidence="2">
    <location>
        <position position="1"/>
    </location>
</feature>
<dbReference type="Pfam" id="PF14854">
    <property type="entry name" value="LURAP"/>
    <property type="match status" value="1"/>
</dbReference>
<dbReference type="AlphaFoldDB" id="A0A7K9YIV7"/>
<evidence type="ECO:0000256" key="1">
    <source>
        <dbReference type="SAM" id="MobiDB-lite"/>
    </source>
</evidence>
<feature type="compositionally biased region" description="Pro residues" evidence="1">
    <location>
        <begin position="36"/>
        <end position="47"/>
    </location>
</feature>
<accession>A0A7K9YIV7</accession>
<feature type="region of interest" description="Disordered" evidence="1">
    <location>
        <begin position="1"/>
        <end position="53"/>
    </location>
</feature>
<feature type="compositionally biased region" description="Low complexity" evidence="1">
    <location>
        <begin position="101"/>
        <end position="111"/>
    </location>
</feature>
<feature type="region of interest" description="Disordered" evidence="1">
    <location>
        <begin position="101"/>
        <end position="127"/>
    </location>
</feature>
<dbReference type="Proteomes" id="UP000522663">
    <property type="component" value="Unassembled WGS sequence"/>
</dbReference>
<dbReference type="InterPro" id="IPR037443">
    <property type="entry name" value="LURAP1"/>
</dbReference>
<evidence type="ECO:0000313" key="3">
    <source>
        <dbReference type="Proteomes" id="UP000522663"/>
    </source>
</evidence>
<protein>
    <submittedName>
        <fullName evidence="2">LURA1 protein</fullName>
    </submittedName>
</protein>
<gene>
    <name evidence="2" type="primary">Lurap1</name>
    <name evidence="2" type="ORF">ODOGUJ_R06284</name>
</gene>
<dbReference type="PANTHER" id="PTHR33767:SF2">
    <property type="entry name" value="LEUCINE RICH ADAPTOR PROTEIN 1"/>
    <property type="match status" value="1"/>
</dbReference>
<reference evidence="2 3" key="1">
    <citation type="submission" date="2019-09" db="EMBL/GenBank/DDBJ databases">
        <title>Bird 10,000 Genomes (B10K) Project - Family phase.</title>
        <authorList>
            <person name="Zhang G."/>
        </authorList>
    </citation>
    <scope>NUCLEOTIDE SEQUENCE [LARGE SCALE GENOMIC DNA]</scope>
    <source>
        <strain evidence="2">B10K-DU-001-53</strain>
        <tissue evidence="2">Muscle</tissue>
    </source>
</reference>
<dbReference type="InterPro" id="IPR039499">
    <property type="entry name" value="LURA1/LRA25"/>
</dbReference>
<dbReference type="GO" id="GO:0043123">
    <property type="term" value="P:positive regulation of canonical NF-kappaB signal transduction"/>
    <property type="evidence" value="ECO:0007669"/>
    <property type="project" value="InterPro"/>
</dbReference>
<proteinExistence type="predicted"/>
<dbReference type="GO" id="GO:0001819">
    <property type="term" value="P:positive regulation of cytokine production"/>
    <property type="evidence" value="ECO:0007669"/>
    <property type="project" value="TreeGrafter"/>
</dbReference>
<evidence type="ECO:0000313" key="2">
    <source>
        <dbReference type="EMBL" id="NXJ09030.1"/>
    </source>
</evidence>
<feature type="non-terminal residue" evidence="2">
    <location>
        <position position="273"/>
    </location>
</feature>
<keyword evidence="3" id="KW-1185">Reference proteome</keyword>
<dbReference type="OrthoDB" id="8911462at2759"/>
<dbReference type="PANTHER" id="PTHR33767">
    <property type="entry name" value="LEUCINE RICH ADAPTOR PROTEIN 1-LIKE"/>
    <property type="match status" value="1"/>
</dbReference>
<comment type="caution">
    <text evidence="2">The sequence shown here is derived from an EMBL/GenBank/DDBJ whole genome shotgun (WGS) entry which is preliminary data.</text>
</comment>
<feature type="compositionally biased region" description="Basic and acidic residues" evidence="1">
    <location>
        <begin position="179"/>
        <end position="207"/>
    </location>
</feature>
<organism evidence="2 3">
    <name type="scientific">Odontophorus gujanensis</name>
    <name type="common">marbled wood quail</name>
    <dbReference type="NCBI Taxonomy" id="886794"/>
    <lineage>
        <taxon>Eukaryota</taxon>
        <taxon>Metazoa</taxon>
        <taxon>Chordata</taxon>
        <taxon>Craniata</taxon>
        <taxon>Vertebrata</taxon>
        <taxon>Euteleostomi</taxon>
        <taxon>Archelosauria</taxon>
        <taxon>Archosauria</taxon>
        <taxon>Dinosauria</taxon>
        <taxon>Saurischia</taxon>
        <taxon>Theropoda</taxon>
        <taxon>Coelurosauria</taxon>
        <taxon>Aves</taxon>
        <taxon>Neognathae</taxon>
        <taxon>Galloanserae</taxon>
        <taxon>Galliformes</taxon>
        <taxon>Odontophoridae</taxon>
        <taxon>Odontophorus</taxon>
    </lineage>
</organism>
<feature type="region of interest" description="Disordered" evidence="1">
    <location>
        <begin position="179"/>
        <end position="237"/>
    </location>
</feature>
<name>A0A7K9YIV7_9GALL</name>
<dbReference type="EMBL" id="VXAB01006021">
    <property type="protein sequence ID" value="NXJ09030.1"/>
    <property type="molecule type" value="Genomic_DNA"/>
</dbReference>